<keyword evidence="1" id="KW-0732">Signal</keyword>
<feature type="signal peptide" evidence="1">
    <location>
        <begin position="1"/>
        <end position="28"/>
    </location>
</feature>
<protein>
    <submittedName>
        <fullName evidence="2">Uncharacterized protein</fullName>
    </submittedName>
</protein>
<evidence type="ECO:0000256" key="1">
    <source>
        <dbReference type="SAM" id="SignalP"/>
    </source>
</evidence>
<organism evidence="2 3">
    <name type="scientific">Aerophobetes bacterium</name>
    <dbReference type="NCBI Taxonomy" id="2030807"/>
    <lineage>
        <taxon>Bacteria</taxon>
        <taxon>Candidatus Aerophobota</taxon>
    </lineage>
</organism>
<name>A0A2A4X4A4_UNCAE</name>
<reference evidence="3" key="1">
    <citation type="submission" date="2017-08" db="EMBL/GenBank/DDBJ databases">
        <title>A dynamic microbial community with high functional redundancy inhabits the cold, oxic subseafloor aquifer.</title>
        <authorList>
            <person name="Tully B.J."/>
            <person name="Wheat C.G."/>
            <person name="Glazer B.T."/>
            <person name="Huber J.A."/>
        </authorList>
    </citation>
    <scope>NUCLEOTIDE SEQUENCE [LARGE SCALE GENOMIC DNA]</scope>
</reference>
<comment type="caution">
    <text evidence="2">The sequence shown here is derived from an EMBL/GenBank/DDBJ whole genome shotgun (WGS) entry which is preliminary data.</text>
</comment>
<dbReference type="Proteomes" id="UP000218775">
    <property type="component" value="Unassembled WGS sequence"/>
</dbReference>
<sequence>MKNKRIKKSTLFIALLAMGGLVLGNVFADNAKKVKTEEVVVAVEQEELVDYKKKWKKLQEENSNFTIYFPGKAVKSEIEMPIPGENKSLSITKHSFEKEGITYSISQATLPQEWLKYGPKLVLKGALKLIAKHSGDADIAGKTDNNFKNFNSLDYKHVSGDKQAVGTLILCGSEVYTVEVETAHHMDESEYSAQLKSFLDSFHPEVIVAKTEATG</sequence>
<evidence type="ECO:0000313" key="2">
    <source>
        <dbReference type="EMBL" id="PCI76867.1"/>
    </source>
</evidence>
<gene>
    <name evidence="2" type="ORF">COB21_03805</name>
</gene>
<accession>A0A2A4X4A4</accession>
<feature type="chain" id="PRO_5012924069" evidence="1">
    <location>
        <begin position="29"/>
        <end position="215"/>
    </location>
</feature>
<dbReference type="EMBL" id="NVUK01000023">
    <property type="protein sequence ID" value="PCI76867.1"/>
    <property type="molecule type" value="Genomic_DNA"/>
</dbReference>
<dbReference type="AlphaFoldDB" id="A0A2A4X4A4"/>
<evidence type="ECO:0000313" key="3">
    <source>
        <dbReference type="Proteomes" id="UP000218775"/>
    </source>
</evidence>
<proteinExistence type="predicted"/>